<organism evidence="6 7">
    <name type="scientific">Glutamicibacter uratoxydans</name>
    <name type="common">Arthrobacter uratoxydans</name>
    <dbReference type="NCBI Taxonomy" id="43667"/>
    <lineage>
        <taxon>Bacteria</taxon>
        <taxon>Bacillati</taxon>
        <taxon>Actinomycetota</taxon>
        <taxon>Actinomycetes</taxon>
        <taxon>Micrococcales</taxon>
        <taxon>Micrococcaceae</taxon>
        <taxon>Glutamicibacter</taxon>
    </lineage>
</organism>
<evidence type="ECO:0000259" key="5">
    <source>
        <dbReference type="PROSITE" id="PS50977"/>
    </source>
</evidence>
<feature type="domain" description="HTH tetR-type" evidence="5">
    <location>
        <begin position="9"/>
        <end position="69"/>
    </location>
</feature>
<evidence type="ECO:0000256" key="4">
    <source>
        <dbReference type="PROSITE-ProRule" id="PRU00335"/>
    </source>
</evidence>
<dbReference type="Gene3D" id="1.10.357.10">
    <property type="entry name" value="Tetracycline Repressor, domain 2"/>
    <property type="match status" value="1"/>
</dbReference>
<dbReference type="InterPro" id="IPR050109">
    <property type="entry name" value="HTH-type_TetR-like_transc_reg"/>
</dbReference>
<keyword evidence="1" id="KW-0805">Transcription regulation</keyword>
<evidence type="ECO:0000256" key="1">
    <source>
        <dbReference type="ARBA" id="ARBA00023015"/>
    </source>
</evidence>
<feature type="DNA-binding region" description="H-T-H motif" evidence="4">
    <location>
        <begin position="32"/>
        <end position="51"/>
    </location>
</feature>
<dbReference type="Pfam" id="PF00440">
    <property type="entry name" value="TetR_N"/>
    <property type="match status" value="1"/>
</dbReference>
<dbReference type="PANTHER" id="PTHR30055">
    <property type="entry name" value="HTH-TYPE TRANSCRIPTIONAL REGULATOR RUTR"/>
    <property type="match status" value="1"/>
</dbReference>
<sequence length="196" mass="21750">MGIREQRKAATRGQIQRAALDLAERDGLEHVTISQIAAQAGIADRTFFRYCESKESAIFPKHDALFEAIAGCRLLPHADGSQIFEQLLAACREVFVCEVKTTEFRRVSQLILSEPKLAAFAKQEEQWLVEIVQKHLDGHGIDSMQSLLIGELVATTWRAAWQRFAIEDQPGQEADPVALYDQAIATLGLLCAGLSE</sequence>
<dbReference type="EMBL" id="BJNY01000005">
    <property type="protein sequence ID" value="GED05474.1"/>
    <property type="molecule type" value="Genomic_DNA"/>
</dbReference>
<dbReference type="OrthoDB" id="956698at2"/>
<dbReference type="PROSITE" id="PS50977">
    <property type="entry name" value="HTH_TETR_2"/>
    <property type="match status" value="1"/>
</dbReference>
<evidence type="ECO:0000313" key="6">
    <source>
        <dbReference type="EMBL" id="GED05474.1"/>
    </source>
</evidence>
<evidence type="ECO:0000256" key="3">
    <source>
        <dbReference type="ARBA" id="ARBA00023163"/>
    </source>
</evidence>
<evidence type="ECO:0000313" key="7">
    <source>
        <dbReference type="Proteomes" id="UP000316612"/>
    </source>
</evidence>
<dbReference type="GO" id="GO:0000976">
    <property type="term" value="F:transcription cis-regulatory region binding"/>
    <property type="evidence" value="ECO:0007669"/>
    <property type="project" value="TreeGrafter"/>
</dbReference>
<keyword evidence="2 4" id="KW-0238">DNA-binding</keyword>
<reference evidence="6 7" key="1">
    <citation type="submission" date="2019-06" db="EMBL/GenBank/DDBJ databases">
        <title>Whole genome shotgun sequence of Glutamicibacter uratoxydans NBRC 15515.</title>
        <authorList>
            <person name="Hosoyama A."/>
            <person name="Uohara A."/>
            <person name="Ohji S."/>
            <person name="Ichikawa N."/>
        </authorList>
    </citation>
    <scope>NUCLEOTIDE SEQUENCE [LARGE SCALE GENOMIC DNA]</scope>
    <source>
        <strain evidence="6 7">NBRC 15515</strain>
    </source>
</reference>
<name>A0A4Y4DNL1_GLUUR</name>
<dbReference type="GO" id="GO:0003700">
    <property type="term" value="F:DNA-binding transcription factor activity"/>
    <property type="evidence" value="ECO:0007669"/>
    <property type="project" value="TreeGrafter"/>
</dbReference>
<dbReference type="Proteomes" id="UP000316612">
    <property type="component" value="Unassembled WGS sequence"/>
</dbReference>
<evidence type="ECO:0000256" key="2">
    <source>
        <dbReference type="ARBA" id="ARBA00023125"/>
    </source>
</evidence>
<proteinExistence type="predicted"/>
<dbReference type="AlphaFoldDB" id="A0A4Y4DNL1"/>
<protein>
    <recommendedName>
        <fullName evidence="5">HTH tetR-type domain-containing protein</fullName>
    </recommendedName>
</protein>
<dbReference type="InterPro" id="IPR009057">
    <property type="entry name" value="Homeodomain-like_sf"/>
</dbReference>
<gene>
    <name evidence="6" type="ORF">AUR04nite_10060</name>
</gene>
<accession>A0A4Y4DNL1</accession>
<comment type="caution">
    <text evidence="6">The sequence shown here is derived from an EMBL/GenBank/DDBJ whole genome shotgun (WGS) entry which is preliminary data.</text>
</comment>
<dbReference type="RefSeq" id="WP_141362593.1">
    <property type="nucleotide sequence ID" value="NZ_BAAAJL010000008.1"/>
</dbReference>
<dbReference type="PANTHER" id="PTHR30055:SF234">
    <property type="entry name" value="HTH-TYPE TRANSCRIPTIONAL REGULATOR BETI"/>
    <property type="match status" value="1"/>
</dbReference>
<keyword evidence="3" id="KW-0804">Transcription</keyword>
<keyword evidence="7" id="KW-1185">Reference proteome</keyword>
<dbReference type="SUPFAM" id="SSF46689">
    <property type="entry name" value="Homeodomain-like"/>
    <property type="match status" value="1"/>
</dbReference>
<dbReference type="InterPro" id="IPR001647">
    <property type="entry name" value="HTH_TetR"/>
</dbReference>